<keyword evidence="3 6" id="KW-0812">Transmembrane</keyword>
<organism evidence="7 8">
    <name type="scientific">[Candida] arabinofermentans NRRL YB-2248</name>
    <dbReference type="NCBI Taxonomy" id="983967"/>
    <lineage>
        <taxon>Eukaryota</taxon>
        <taxon>Fungi</taxon>
        <taxon>Dikarya</taxon>
        <taxon>Ascomycota</taxon>
        <taxon>Saccharomycotina</taxon>
        <taxon>Pichiomycetes</taxon>
        <taxon>Pichiales</taxon>
        <taxon>Pichiaceae</taxon>
        <taxon>Ogataea</taxon>
        <taxon>Ogataea/Candida clade</taxon>
    </lineage>
</organism>
<dbReference type="EMBL" id="KV453848">
    <property type="protein sequence ID" value="ODV87261.1"/>
    <property type="molecule type" value="Genomic_DNA"/>
</dbReference>
<dbReference type="Pfam" id="PF01184">
    <property type="entry name" value="Gpr1_Fun34_YaaH"/>
    <property type="match status" value="1"/>
</dbReference>
<feature type="transmembrane region" description="Helical" evidence="6">
    <location>
        <begin position="122"/>
        <end position="141"/>
    </location>
</feature>
<keyword evidence="5 6" id="KW-0472">Membrane</keyword>
<dbReference type="GO" id="GO:0005886">
    <property type="term" value="C:plasma membrane"/>
    <property type="evidence" value="ECO:0007669"/>
    <property type="project" value="TreeGrafter"/>
</dbReference>
<dbReference type="AlphaFoldDB" id="A0A1E4T6C1"/>
<name>A0A1E4T6C1_9ASCO</name>
<dbReference type="OrthoDB" id="3648309at2759"/>
<protein>
    <submittedName>
        <fullName evidence="7">Uncharacterized protein</fullName>
    </submittedName>
</protein>
<feature type="transmembrane region" description="Helical" evidence="6">
    <location>
        <begin position="32"/>
        <end position="52"/>
    </location>
</feature>
<evidence type="ECO:0000313" key="7">
    <source>
        <dbReference type="EMBL" id="ODV87261.1"/>
    </source>
</evidence>
<feature type="transmembrane region" description="Helical" evidence="6">
    <location>
        <begin position="6"/>
        <end position="25"/>
    </location>
</feature>
<dbReference type="InterPro" id="IPR051633">
    <property type="entry name" value="AceTr"/>
</dbReference>
<evidence type="ECO:0000256" key="2">
    <source>
        <dbReference type="ARBA" id="ARBA00005587"/>
    </source>
</evidence>
<dbReference type="PANTHER" id="PTHR31123">
    <property type="entry name" value="ACCUMULATION OF DYADS PROTEIN 2-RELATED"/>
    <property type="match status" value="1"/>
</dbReference>
<dbReference type="InterPro" id="IPR000791">
    <property type="entry name" value="Gpr1/Fun34/SatP-like"/>
</dbReference>
<gene>
    <name evidence="7" type="ORF">CANARDRAFT_194422</name>
</gene>
<reference evidence="8" key="1">
    <citation type="submission" date="2016-04" db="EMBL/GenBank/DDBJ databases">
        <title>Comparative genomics of biotechnologically important yeasts.</title>
        <authorList>
            <consortium name="DOE Joint Genome Institute"/>
            <person name="Riley R."/>
            <person name="Haridas S."/>
            <person name="Wolfe K.H."/>
            <person name="Lopes M.R."/>
            <person name="Hittinger C.T."/>
            <person name="Goker M."/>
            <person name="Salamov A."/>
            <person name="Wisecaver J."/>
            <person name="Long T.M."/>
            <person name="Aerts A.L."/>
            <person name="Barry K."/>
            <person name="Choi C."/>
            <person name="Clum A."/>
            <person name="Coughlan A.Y."/>
            <person name="Deshpande S."/>
            <person name="Douglass A.P."/>
            <person name="Hanson S.J."/>
            <person name="Klenk H.-P."/>
            <person name="Labutti K."/>
            <person name="Lapidus A."/>
            <person name="Lindquist E."/>
            <person name="Lipzen A."/>
            <person name="Meier-Kolthoff J.P."/>
            <person name="Ohm R.A."/>
            <person name="Otillar R.P."/>
            <person name="Pangilinan J."/>
            <person name="Peng Y."/>
            <person name="Rokas A."/>
            <person name="Rosa C.A."/>
            <person name="Scheuner C."/>
            <person name="Sibirny A.A."/>
            <person name="Slot J.C."/>
            <person name="Stielow J.B."/>
            <person name="Sun H."/>
            <person name="Kurtzman C.P."/>
            <person name="Blackwell M."/>
            <person name="Grigoriev I.V."/>
            <person name="Jeffries T.W."/>
        </authorList>
    </citation>
    <scope>NUCLEOTIDE SEQUENCE [LARGE SCALE GENOMIC DNA]</scope>
    <source>
        <strain evidence="8">NRRL YB-2248</strain>
    </source>
</reference>
<evidence type="ECO:0000313" key="8">
    <source>
        <dbReference type="Proteomes" id="UP000094801"/>
    </source>
</evidence>
<evidence type="ECO:0000256" key="6">
    <source>
        <dbReference type="SAM" id="Phobius"/>
    </source>
</evidence>
<feature type="transmembrane region" description="Helical" evidence="6">
    <location>
        <begin position="72"/>
        <end position="91"/>
    </location>
</feature>
<dbReference type="Proteomes" id="UP000094801">
    <property type="component" value="Unassembled WGS sequence"/>
</dbReference>
<dbReference type="PANTHER" id="PTHR31123:SF1">
    <property type="entry name" value="ACCUMULATION OF DYADS PROTEIN 2-RELATED"/>
    <property type="match status" value="1"/>
</dbReference>
<keyword evidence="4 6" id="KW-1133">Transmembrane helix</keyword>
<comment type="subcellular location">
    <subcellularLocation>
        <location evidence="1">Membrane</location>
        <topology evidence="1">Multi-pass membrane protein</topology>
    </subcellularLocation>
</comment>
<evidence type="ECO:0000256" key="1">
    <source>
        <dbReference type="ARBA" id="ARBA00004141"/>
    </source>
</evidence>
<accession>A0A1E4T6C1</accession>
<sequence length="179" mass="20103">VTSPAILAGAFFFASGFVQIVCGIWTMIDNNVYGSVVFLSFDRFFMSLGGIVSDILNVSSQYKSTEEYNNALGIYYASWTVVTFILWTATFKGTLPIFIFNQNVFIFMMLYTIATFSNRESIKVAAGVFCFLSSFSGYYALYDGLHFAANSYTPLPESKWFRMPGSWDIHVFLRGIPLG</sequence>
<evidence type="ECO:0000256" key="5">
    <source>
        <dbReference type="ARBA" id="ARBA00023136"/>
    </source>
</evidence>
<dbReference type="GO" id="GO:0015123">
    <property type="term" value="F:acetate transmembrane transporter activity"/>
    <property type="evidence" value="ECO:0007669"/>
    <property type="project" value="TreeGrafter"/>
</dbReference>
<evidence type="ECO:0000256" key="4">
    <source>
        <dbReference type="ARBA" id="ARBA00022989"/>
    </source>
</evidence>
<evidence type="ECO:0000256" key="3">
    <source>
        <dbReference type="ARBA" id="ARBA00022692"/>
    </source>
</evidence>
<feature type="transmembrane region" description="Helical" evidence="6">
    <location>
        <begin position="98"/>
        <end position="116"/>
    </location>
</feature>
<feature type="non-terminal residue" evidence="7">
    <location>
        <position position="1"/>
    </location>
</feature>
<keyword evidence="8" id="KW-1185">Reference proteome</keyword>
<comment type="similarity">
    <text evidence="2">Belongs to the acetate uptake transporter (AceTr) (TC 2.A.96) family.</text>
</comment>
<proteinExistence type="inferred from homology"/>
<dbReference type="STRING" id="983967.A0A1E4T6C1"/>